<organism evidence="3 4">
    <name type="scientific">Falsiruegeria litorea</name>
    <dbReference type="NCBI Taxonomy" id="1280831"/>
    <lineage>
        <taxon>Bacteria</taxon>
        <taxon>Pseudomonadati</taxon>
        <taxon>Pseudomonadota</taxon>
        <taxon>Alphaproteobacteria</taxon>
        <taxon>Rhodobacterales</taxon>
        <taxon>Roseobacteraceae</taxon>
        <taxon>Falsiruegeria</taxon>
    </lineage>
</organism>
<protein>
    <submittedName>
        <fullName evidence="3">HNH endonuclease</fullName>
    </submittedName>
</protein>
<proteinExistence type="predicted"/>
<name>A0ABS5WMY3_9RHOB</name>
<dbReference type="Pfam" id="PF13391">
    <property type="entry name" value="HNH_2"/>
    <property type="match status" value="1"/>
</dbReference>
<feature type="domain" description="HNH nuclease" evidence="1">
    <location>
        <begin position="42"/>
        <end position="91"/>
    </location>
</feature>
<evidence type="ECO:0000313" key="4">
    <source>
        <dbReference type="Proteomes" id="UP000763802"/>
    </source>
</evidence>
<evidence type="ECO:0000259" key="1">
    <source>
        <dbReference type="Pfam" id="PF13391"/>
    </source>
</evidence>
<dbReference type="RefSeq" id="WP_215193659.1">
    <property type="nucleotide sequence ID" value="NZ_JAHHDY010000008.1"/>
</dbReference>
<evidence type="ECO:0000313" key="3">
    <source>
        <dbReference type="EMBL" id="MBT3140430.1"/>
    </source>
</evidence>
<evidence type="ECO:0000259" key="2">
    <source>
        <dbReference type="Pfam" id="PF20277"/>
    </source>
</evidence>
<dbReference type="InterPro" id="IPR046921">
    <property type="entry name" value="ABC-3C_CTD11"/>
</dbReference>
<dbReference type="EMBL" id="JAHHDY010000008">
    <property type="protein sequence ID" value="MBT3140430.1"/>
    <property type="molecule type" value="Genomic_DNA"/>
</dbReference>
<keyword evidence="3" id="KW-0540">Nuclease</keyword>
<dbReference type="InterPro" id="IPR003615">
    <property type="entry name" value="HNH_nuc"/>
</dbReference>
<dbReference type="Pfam" id="PF20277">
    <property type="entry name" value="CTD11"/>
    <property type="match status" value="1"/>
</dbReference>
<keyword evidence="3" id="KW-0378">Hydrolase</keyword>
<dbReference type="Proteomes" id="UP000763802">
    <property type="component" value="Unassembled WGS sequence"/>
</dbReference>
<dbReference type="GO" id="GO:0004519">
    <property type="term" value="F:endonuclease activity"/>
    <property type="evidence" value="ECO:0007669"/>
    <property type="project" value="UniProtKB-KW"/>
</dbReference>
<keyword evidence="4" id="KW-1185">Reference proteome</keyword>
<keyword evidence="3" id="KW-0255">Endonuclease</keyword>
<sequence length="253" mass="29546">MANKRITYSQAQQTALLSQVDGVCPLCVDPLFYKKNNKTYKYYEIAHIYPLNATPAEEVLLEHEERLSEDLNDEANVIPLCKGCHGKFDKPRTVEEYRELVVLKKKIIVKGGQEDIWKRYDIQDDIHAVIDAIYEDPSFDTDADIDYSPKTVDDKLDQSISRPTHRKIKNNVQDYYVFIREKFEFLDQNGEEASKIISMQIKLFYLNQKKYDYTQQVIFENTVNWINAKTKPDTTDAAEIIASFFVQNCEVFE</sequence>
<reference evidence="3 4" key="1">
    <citation type="submission" date="2021-05" db="EMBL/GenBank/DDBJ databases">
        <title>Draft genomes of marine bacteria isolated from model chitin particles.</title>
        <authorList>
            <person name="Datta M.S."/>
            <person name="Schwartzman J.A."/>
            <person name="Cordero O."/>
        </authorList>
    </citation>
    <scope>NUCLEOTIDE SEQUENCE [LARGE SCALE GENOMIC DNA]</scope>
    <source>
        <strain evidence="3 4">4E07</strain>
    </source>
</reference>
<feature type="domain" description="ABC-three component systems C-terminal" evidence="2">
    <location>
        <begin position="118"/>
        <end position="252"/>
    </location>
</feature>
<gene>
    <name evidence="3" type="ORF">KL867_05170</name>
</gene>
<accession>A0ABS5WMY3</accession>
<comment type="caution">
    <text evidence="3">The sequence shown here is derived from an EMBL/GenBank/DDBJ whole genome shotgun (WGS) entry which is preliminary data.</text>
</comment>